<evidence type="ECO:0000313" key="2">
    <source>
        <dbReference type="Proteomes" id="UP001280121"/>
    </source>
</evidence>
<comment type="caution">
    <text evidence="1">The sequence shown here is derived from an EMBL/GenBank/DDBJ whole genome shotgun (WGS) entry which is preliminary data.</text>
</comment>
<proteinExistence type="predicted"/>
<name>A0AAE0CJX7_9ROSI</name>
<dbReference type="AlphaFoldDB" id="A0AAE0CJX7"/>
<accession>A0AAE0CJX7</accession>
<dbReference type="EMBL" id="JANJYI010000004">
    <property type="protein sequence ID" value="KAK2653952.1"/>
    <property type="molecule type" value="Genomic_DNA"/>
</dbReference>
<sequence>MLNAVIQSIPTNAVRLFQLFKGLIAEIHRLCARFWWGSSETVRKIHFYHLHRIPISANLAKRGVHTRVACLFCHRFLETTTHALWGCSMLKRYKATCSFLKGTTRNQVLDGAKGDRSKVIIDWVGFQDANKNADKTNRRRSLSYDVLMMATTS</sequence>
<organism evidence="1 2">
    <name type="scientific">Dipteronia dyeriana</name>
    <dbReference type="NCBI Taxonomy" id="168575"/>
    <lineage>
        <taxon>Eukaryota</taxon>
        <taxon>Viridiplantae</taxon>
        <taxon>Streptophyta</taxon>
        <taxon>Embryophyta</taxon>
        <taxon>Tracheophyta</taxon>
        <taxon>Spermatophyta</taxon>
        <taxon>Magnoliopsida</taxon>
        <taxon>eudicotyledons</taxon>
        <taxon>Gunneridae</taxon>
        <taxon>Pentapetalae</taxon>
        <taxon>rosids</taxon>
        <taxon>malvids</taxon>
        <taxon>Sapindales</taxon>
        <taxon>Sapindaceae</taxon>
        <taxon>Hippocastanoideae</taxon>
        <taxon>Acereae</taxon>
        <taxon>Dipteronia</taxon>
    </lineage>
</organism>
<gene>
    <name evidence="1" type="ORF">Ddye_013808</name>
</gene>
<evidence type="ECO:0008006" key="3">
    <source>
        <dbReference type="Google" id="ProtNLM"/>
    </source>
</evidence>
<reference evidence="1" key="1">
    <citation type="journal article" date="2023" name="Plant J.">
        <title>Genome sequences and population genomics provide insights into the demographic history, inbreeding, and mutation load of two 'living fossil' tree species of Dipteronia.</title>
        <authorList>
            <person name="Feng Y."/>
            <person name="Comes H.P."/>
            <person name="Chen J."/>
            <person name="Zhu S."/>
            <person name="Lu R."/>
            <person name="Zhang X."/>
            <person name="Li P."/>
            <person name="Qiu J."/>
            <person name="Olsen K.M."/>
            <person name="Qiu Y."/>
        </authorList>
    </citation>
    <scope>NUCLEOTIDE SEQUENCE</scope>
    <source>
        <strain evidence="1">KIB01</strain>
    </source>
</reference>
<keyword evidence="2" id="KW-1185">Reference proteome</keyword>
<protein>
    <recommendedName>
        <fullName evidence="3">Reverse transcriptase zinc-binding domain-containing protein</fullName>
    </recommendedName>
</protein>
<dbReference type="Proteomes" id="UP001280121">
    <property type="component" value="Unassembled WGS sequence"/>
</dbReference>
<evidence type="ECO:0000313" key="1">
    <source>
        <dbReference type="EMBL" id="KAK2653952.1"/>
    </source>
</evidence>